<dbReference type="AlphaFoldDB" id="A0A6A4RR64"/>
<proteinExistence type="predicted"/>
<organism evidence="1 2">
    <name type="scientific">Scophthalmus maximus</name>
    <name type="common">Turbot</name>
    <name type="synonym">Psetta maxima</name>
    <dbReference type="NCBI Taxonomy" id="52904"/>
    <lineage>
        <taxon>Eukaryota</taxon>
        <taxon>Metazoa</taxon>
        <taxon>Chordata</taxon>
        <taxon>Craniata</taxon>
        <taxon>Vertebrata</taxon>
        <taxon>Euteleostomi</taxon>
        <taxon>Actinopterygii</taxon>
        <taxon>Neopterygii</taxon>
        <taxon>Teleostei</taxon>
        <taxon>Neoteleostei</taxon>
        <taxon>Acanthomorphata</taxon>
        <taxon>Carangaria</taxon>
        <taxon>Pleuronectiformes</taxon>
        <taxon>Pleuronectoidei</taxon>
        <taxon>Scophthalmidae</taxon>
        <taxon>Scophthalmus</taxon>
    </lineage>
</organism>
<dbReference type="EMBL" id="VEVO01002590">
    <property type="protein sequence ID" value="KAF0021731.1"/>
    <property type="molecule type" value="Genomic_DNA"/>
</dbReference>
<name>A0A6A4RR64_SCOMX</name>
<evidence type="ECO:0000313" key="1">
    <source>
        <dbReference type="EMBL" id="KAF0021731.1"/>
    </source>
</evidence>
<accession>A0A6A4RR64</accession>
<protein>
    <submittedName>
        <fullName evidence="1">Uncharacterized protein</fullName>
    </submittedName>
</protein>
<comment type="caution">
    <text evidence="1">The sequence shown here is derived from an EMBL/GenBank/DDBJ whole genome shotgun (WGS) entry which is preliminary data.</text>
</comment>
<dbReference type="Proteomes" id="UP000438429">
    <property type="component" value="Unassembled WGS sequence"/>
</dbReference>
<reference evidence="1 2" key="1">
    <citation type="submission" date="2019-06" db="EMBL/GenBank/DDBJ databases">
        <title>Draft genomes of female and male turbot (Scophthalmus maximus).</title>
        <authorList>
            <person name="Xu H."/>
            <person name="Xu X.-W."/>
            <person name="Shao C."/>
            <person name="Chen S."/>
        </authorList>
    </citation>
    <scope>NUCLEOTIDE SEQUENCE [LARGE SCALE GENOMIC DNA]</scope>
    <source>
        <strain evidence="1">Ysfricsl-2016a</strain>
        <tissue evidence="1">Blood</tissue>
    </source>
</reference>
<sequence>MSADVHRVLDGGEERLESGSKGALCRGKRTYRRASPRVTLRLFPVKLKNICIIAKGTVDTVPHFGDSALMLPPETQQIYACSKKETRSFLKESQGCMTLGFSSVISSYKDTYPT</sequence>
<evidence type="ECO:0000313" key="2">
    <source>
        <dbReference type="Proteomes" id="UP000438429"/>
    </source>
</evidence>
<gene>
    <name evidence="1" type="ORF">F2P81_026016</name>
</gene>